<dbReference type="Pfam" id="PF13145">
    <property type="entry name" value="Rotamase_2"/>
    <property type="match status" value="1"/>
</dbReference>
<name>A0ABT9S448_9BURK</name>
<evidence type="ECO:0000259" key="1">
    <source>
        <dbReference type="Pfam" id="PF13145"/>
    </source>
</evidence>
<protein>
    <recommendedName>
        <fullName evidence="1">PpiC domain-containing protein</fullName>
    </recommendedName>
</protein>
<keyword evidence="3" id="KW-1185">Reference proteome</keyword>
<sequence length="272" mass="30497">MDLSNALKRAAREPLLHFLCLGLLLFGADHVLNARRENPQTIVVGADVQKEVREIFVAGMQREPTPGDMKKLIDRWVDNEVLYREGVSLGLDRGDSTIRERVIFKAMSIARSGISLPAIDEPQLRAWFEARHDRYDTPARYDFMEAVVVGDSTPESLETFAHALNGTARSDTQSDLRVFKDRPRANLVESYGVAFVDQLTQLKLGEWQAVPSSAGLRVVRVEAIKPGSTAKFDDMKDAVLQDWKDDATAQRLTDAVHEMGRKYTVRTEGQPS</sequence>
<reference evidence="2 3" key="1">
    <citation type="submission" date="2023-07" db="EMBL/GenBank/DDBJ databases">
        <title>Sorghum-associated microbial communities from plants grown in Nebraska, USA.</title>
        <authorList>
            <person name="Schachtman D."/>
        </authorList>
    </citation>
    <scope>NUCLEOTIDE SEQUENCE [LARGE SCALE GENOMIC DNA]</scope>
    <source>
        <strain evidence="2 3">DS1607</strain>
    </source>
</reference>
<dbReference type="Proteomes" id="UP001226867">
    <property type="component" value="Unassembled WGS sequence"/>
</dbReference>
<accession>A0ABT9S448</accession>
<evidence type="ECO:0000313" key="3">
    <source>
        <dbReference type="Proteomes" id="UP001226867"/>
    </source>
</evidence>
<dbReference type="RefSeq" id="WP_307688948.1">
    <property type="nucleotide sequence ID" value="NZ_JAUSRO010000004.1"/>
</dbReference>
<dbReference type="EMBL" id="JAUSRO010000004">
    <property type="protein sequence ID" value="MDP9899126.1"/>
    <property type="molecule type" value="Genomic_DNA"/>
</dbReference>
<comment type="caution">
    <text evidence="2">The sequence shown here is derived from an EMBL/GenBank/DDBJ whole genome shotgun (WGS) entry which is preliminary data.</text>
</comment>
<dbReference type="InterPro" id="IPR000297">
    <property type="entry name" value="PPIase_PpiC"/>
</dbReference>
<evidence type="ECO:0000313" key="2">
    <source>
        <dbReference type="EMBL" id="MDP9899126.1"/>
    </source>
</evidence>
<gene>
    <name evidence="2" type="ORF">J2W36_001371</name>
</gene>
<organism evidence="2 3">
    <name type="scientific">Variovorax ginsengisoli</name>
    <dbReference type="NCBI Taxonomy" id="363844"/>
    <lineage>
        <taxon>Bacteria</taxon>
        <taxon>Pseudomonadati</taxon>
        <taxon>Pseudomonadota</taxon>
        <taxon>Betaproteobacteria</taxon>
        <taxon>Burkholderiales</taxon>
        <taxon>Comamonadaceae</taxon>
        <taxon>Variovorax</taxon>
    </lineage>
</organism>
<feature type="domain" description="PpiC" evidence="1">
    <location>
        <begin position="119"/>
        <end position="237"/>
    </location>
</feature>
<proteinExistence type="predicted"/>